<accession>A0A2T7P4Y2</accession>
<reference evidence="3 4" key="1">
    <citation type="submission" date="2018-04" db="EMBL/GenBank/DDBJ databases">
        <title>The genome of golden apple snail Pomacea canaliculata provides insight into stress tolerance and invasive adaptation.</title>
        <authorList>
            <person name="Liu C."/>
            <person name="Liu B."/>
            <person name="Ren Y."/>
            <person name="Zhang Y."/>
            <person name="Wang H."/>
            <person name="Li S."/>
            <person name="Jiang F."/>
            <person name="Yin L."/>
            <person name="Zhang G."/>
            <person name="Qian W."/>
            <person name="Fan W."/>
        </authorList>
    </citation>
    <scope>NUCLEOTIDE SEQUENCE [LARGE SCALE GENOMIC DNA]</scope>
    <source>
        <strain evidence="3">SZHN2017</strain>
        <tissue evidence="3">Muscle</tissue>
    </source>
</reference>
<evidence type="ECO:0000313" key="3">
    <source>
        <dbReference type="EMBL" id="PVD28482.1"/>
    </source>
</evidence>
<feature type="signal peptide" evidence="2">
    <location>
        <begin position="1"/>
        <end position="21"/>
    </location>
</feature>
<comment type="caution">
    <text evidence="3">The sequence shown here is derived from an EMBL/GenBank/DDBJ whole genome shotgun (WGS) entry which is preliminary data.</text>
</comment>
<keyword evidence="4" id="KW-1185">Reference proteome</keyword>
<gene>
    <name evidence="3" type="ORF">C0Q70_11070</name>
</gene>
<dbReference type="Proteomes" id="UP000245119">
    <property type="component" value="Linkage Group LG6"/>
</dbReference>
<sequence>MTEVMSLCMAVVLCMMGQASGSERMPCGVDARPHPNGVCGDRLLRARTNLCILLRKDYPDVFGKRSVDQFPITSITSMYLFAESKRTSSKDVGDYDVDVERQKRQGMQSTVLALNDRRRQQSVARREQDAG</sequence>
<organism evidence="3 4">
    <name type="scientific">Pomacea canaliculata</name>
    <name type="common">Golden apple snail</name>
    <dbReference type="NCBI Taxonomy" id="400727"/>
    <lineage>
        <taxon>Eukaryota</taxon>
        <taxon>Metazoa</taxon>
        <taxon>Spiralia</taxon>
        <taxon>Lophotrochozoa</taxon>
        <taxon>Mollusca</taxon>
        <taxon>Gastropoda</taxon>
        <taxon>Caenogastropoda</taxon>
        <taxon>Architaenioglossa</taxon>
        <taxon>Ampullarioidea</taxon>
        <taxon>Ampullariidae</taxon>
        <taxon>Pomacea</taxon>
    </lineage>
</organism>
<feature type="chain" id="PRO_5015761407" description="Kazal-like domain-containing protein" evidence="2">
    <location>
        <begin position="22"/>
        <end position="131"/>
    </location>
</feature>
<dbReference type="OrthoDB" id="6053711at2759"/>
<evidence type="ECO:0000256" key="1">
    <source>
        <dbReference type="SAM" id="MobiDB-lite"/>
    </source>
</evidence>
<feature type="compositionally biased region" description="Basic and acidic residues" evidence="1">
    <location>
        <begin position="115"/>
        <end position="131"/>
    </location>
</feature>
<evidence type="ECO:0000256" key="2">
    <source>
        <dbReference type="SAM" id="SignalP"/>
    </source>
</evidence>
<feature type="region of interest" description="Disordered" evidence="1">
    <location>
        <begin position="106"/>
        <end position="131"/>
    </location>
</feature>
<proteinExistence type="predicted"/>
<keyword evidence="2" id="KW-0732">Signal</keyword>
<dbReference type="EMBL" id="PZQS01000006">
    <property type="protein sequence ID" value="PVD28482.1"/>
    <property type="molecule type" value="Genomic_DNA"/>
</dbReference>
<name>A0A2T7P4Y2_POMCA</name>
<dbReference type="AlphaFoldDB" id="A0A2T7P4Y2"/>
<evidence type="ECO:0000313" key="4">
    <source>
        <dbReference type="Proteomes" id="UP000245119"/>
    </source>
</evidence>
<protein>
    <recommendedName>
        <fullName evidence="5">Kazal-like domain-containing protein</fullName>
    </recommendedName>
</protein>
<evidence type="ECO:0008006" key="5">
    <source>
        <dbReference type="Google" id="ProtNLM"/>
    </source>
</evidence>